<proteinExistence type="predicted"/>
<accession>A0A147BS86</accession>
<evidence type="ECO:0000256" key="2">
    <source>
        <dbReference type="SAM" id="Phobius"/>
    </source>
</evidence>
<feature type="transmembrane region" description="Helical" evidence="2">
    <location>
        <begin position="46"/>
        <end position="69"/>
    </location>
</feature>
<feature type="region of interest" description="Disordered" evidence="1">
    <location>
        <begin position="73"/>
        <end position="97"/>
    </location>
</feature>
<keyword evidence="2" id="KW-1133">Transmembrane helix</keyword>
<dbReference type="AlphaFoldDB" id="A0A147BS86"/>
<evidence type="ECO:0000256" key="1">
    <source>
        <dbReference type="SAM" id="MobiDB-lite"/>
    </source>
</evidence>
<dbReference type="EMBL" id="GEGO01001766">
    <property type="protein sequence ID" value="JAR93638.1"/>
    <property type="molecule type" value="Transcribed_RNA"/>
</dbReference>
<keyword evidence="2" id="KW-0472">Membrane</keyword>
<reference evidence="3" key="1">
    <citation type="journal article" date="2018" name="PLoS Negl. Trop. Dis.">
        <title>Sialome diversity of ticks revealed by RNAseq of single tick salivary glands.</title>
        <authorList>
            <person name="Perner J."/>
            <person name="Kropackova S."/>
            <person name="Kopacek P."/>
            <person name="Ribeiro J.M."/>
        </authorList>
    </citation>
    <scope>NUCLEOTIDE SEQUENCE</scope>
    <source>
        <strain evidence="3">Siblings of single egg batch collected in Ceske Budejovice</strain>
        <tissue evidence="3">Salivary glands</tissue>
    </source>
</reference>
<name>A0A147BS86_IXORI</name>
<sequence length="97" mass="9648">MFLLFSCVSSATILSSSWLVSSESGFGCRLQSWRASARFVAPGLDAGAVVVAAVVAVVAAVAVVAGVVADAADATGDEGGPMRLGVKMTGRGRSSAE</sequence>
<organism evidence="3">
    <name type="scientific">Ixodes ricinus</name>
    <name type="common">Common tick</name>
    <name type="synonym">Acarus ricinus</name>
    <dbReference type="NCBI Taxonomy" id="34613"/>
    <lineage>
        <taxon>Eukaryota</taxon>
        <taxon>Metazoa</taxon>
        <taxon>Ecdysozoa</taxon>
        <taxon>Arthropoda</taxon>
        <taxon>Chelicerata</taxon>
        <taxon>Arachnida</taxon>
        <taxon>Acari</taxon>
        <taxon>Parasitiformes</taxon>
        <taxon>Ixodida</taxon>
        <taxon>Ixodoidea</taxon>
        <taxon>Ixodidae</taxon>
        <taxon>Ixodinae</taxon>
        <taxon>Ixodes</taxon>
    </lineage>
</organism>
<protein>
    <submittedName>
        <fullName evidence="3">Uncharacterized protein</fullName>
    </submittedName>
</protein>
<keyword evidence="2" id="KW-0812">Transmembrane</keyword>
<evidence type="ECO:0000313" key="3">
    <source>
        <dbReference type="EMBL" id="JAR93638.1"/>
    </source>
</evidence>